<dbReference type="SUPFAM" id="SSF53098">
    <property type="entry name" value="Ribonuclease H-like"/>
    <property type="match status" value="1"/>
</dbReference>
<feature type="domain" description="GAG-pre-integrase" evidence="2">
    <location>
        <begin position="50"/>
        <end position="120"/>
    </location>
</feature>
<dbReference type="Gene3D" id="3.30.420.10">
    <property type="entry name" value="Ribonuclease H-like superfamily/Ribonuclease H"/>
    <property type="match status" value="1"/>
</dbReference>
<evidence type="ECO:0000313" key="3">
    <source>
        <dbReference type="EMBL" id="GJU02740.1"/>
    </source>
</evidence>
<dbReference type="InterPro" id="IPR025724">
    <property type="entry name" value="GAG-pre-integrase_dom"/>
</dbReference>
<reference evidence="3" key="1">
    <citation type="journal article" date="2022" name="Int. J. Mol. Sci.">
        <title>Draft Genome of Tanacetum Coccineum: Genomic Comparison of Closely Related Tanacetum-Family Plants.</title>
        <authorList>
            <person name="Yamashiro T."/>
            <person name="Shiraishi A."/>
            <person name="Nakayama K."/>
            <person name="Satake H."/>
        </authorList>
    </citation>
    <scope>NUCLEOTIDE SEQUENCE</scope>
</reference>
<dbReference type="InterPro" id="IPR012337">
    <property type="entry name" value="RNaseH-like_sf"/>
</dbReference>
<feature type="region of interest" description="Disordered" evidence="1">
    <location>
        <begin position="239"/>
        <end position="262"/>
    </location>
</feature>
<protein>
    <submittedName>
        <fullName evidence="3">Retrovirus-related pol polyprotein from transposon TNT 1-94</fullName>
    </submittedName>
</protein>
<gene>
    <name evidence="3" type="ORF">Tco_1113078</name>
</gene>
<evidence type="ECO:0000259" key="2">
    <source>
        <dbReference type="Pfam" id="PF13976"/>
    </source>
</evidence>
<evidence type="ECO:0000313" key="4">
    <source>
        <dbReference type="Proteomes" id="UP001151760"/>
    </source>
</evidence>
<dbReference type="Proteomes" id="UP001151760">
    <property type="component" value="Unassembled WGS sequence"/>
</dbReference>
<dbReference type="PANTHER" id="PTHR42648:SF28">
    <property type="entry name" value="TRANSPOSON-ENCODED PROTEIN WITH RIBONUCLEASE H-LIKE AND RETROVIRUS ZINC FINGER-LIKE DOMAINS"/>
    <property type="match status" value="1"/>
</dbReference>
<feature type="compositionally biased region" description="Basic and acidic residues" evidence="1">
    <location>
        <begin position="252"/>
        <end position="262"/>
    </location>
</feature>
<dbReference type="InterPro" id="IPR039537">
    <property type="entry name" value="Retrotran_Ty1/copia-like"/>
</dbReference>
<name>A0ABQ5ISN1_9ASTR</name>
<dbReference type="Pfam" id="PF13976">
    <property type="entry name" value="gag_pre-integrs"/>
    <property type="match status" value="1"/>
</dbReference>
<keyword evidence="4" id="KW-1185">Reference proteome</keyword>
<dbReference type="PANTHER" id="PTHR42648">
    <property type="entry name" value="TRANSPOSASE, PUTATIVE-RELATED"/>
    <property type="match status" value="1"/>
</dbReference>
<accession>A0ABQ5ISN1</accession>
<feature type="region of interest" description="Disordered" evidence="1">
    <location>
        <begin position="1"/>
        <end position="22"/>
    </location>
</feature>
<comment type="caution">
    <text evidence="3">The sequence shown here is derived from an EMBL/GenBank/DDBJ whole genome shotgun (WGS) entry which is preliminary data.</text>
</comment>
<dbReference type="InterPro" id="IPR036397">
    <property type="entry name" value="RNaseH_sf"/>
</dbReference>
<organism evidence="3 4">
    <name type="scientific">Tanacetum coccineum</name>
    <dbReference type="NCBI Taxonomy" id="301880"/>
    <lineage>
        <taxon>Eukaryota</taxon>
        <taxon>Viridiplantae</taxon>
        <taxon>Streptophyta</taxon>
        <taxon>Embryophyta</taxon>
        <taxon>Tracheophyta</taxon>
        <taxon>Spermatophyta</taxon>
        <taxon>Magnoliopsida</taxon>
        <taxon>eudicotyledons</taxon>
        <taxon>Gunneridae</taxon>
        <taxon>Pentapetalae</taxon>
        <taxon>asterids</taxon>
        <taxon>campanulids</taxon>
        <taxon>Asterales</taxon>
        <taxon>Asteraceae</taxon>
        <taxon>Asteroideae</taxon>
        <taxon>Anthemideae</taxon>
        <taxon>Anthemidinae</taxon>
        <taxon>Tanacetum</taxon>
    </lineage>
</organism>
<sequence>MRTSQRVSISTRVNHPTSVSRPQLKSTRLNNRVLPTMGNDLLMGTRGSDLYTIELQESSSPTPICFMAKASSSQAWLWHRNLSYLNFDTISLLSKKNIVNGLPKLKYVKDDLCSSCELGKAKRINFKSKTIPRMIKRGLQAQVRTVRTDRGIEFLNKTLQNYFAKEGISHQTSIARTPEQNDVDKRWIVLSLRLLKQFVFNGENEVVSESFVVSDEQQHTTQSTPTTVDVEAPHLIIHTKPDPTTPTSQVNVEEKNIQADDA</sequence>
<evidence type="ECO:0000256" key="1">
    <source>
        <dbReference type="SAM" id="MobiDB-lite"/>
    </source>
</evidence>
<proteinExistence type="predicted"/>
<dbReference type="EMBL" id="BQNB010021089">
    <property type="protein sequence ID" value="GJU02740.1"/>
    <property type="molecule type" value="Genomic_DNA"/>
</dbReference>
<reference evidence="3" key="2">
    <citation type="submission" date="2022-01" db="EMBL/GenBank/DDBJ databases">
        <authorList>
            <person name="Yamashiro T."/>
            <person name="Shiraishi A."/>
            <person name="Satake H."/>
            <person name="Nakayama K."/>
        </authorList>
    </citation>
    <scope>NUCLEOTIDE SEQUENCE</scope>
</reference>